<dbReference type="RefSeq" id="WP_092861749.1">
    <property type="nucleotide sequence ID" value="NZ_FOQH01000008.1"/>
</dbReference>
<keyword evidence="3" id="KW-1185">Reference proteome</keyword>
<gene>
    <name evidence="2" type="ORF">SAMN05216258_108103</name>
</gene>
<feature type="domain" description="Methyltransferase" evidence="1">
    <location>
        <begin position="47"/>
        <end position="142"/>
    </location>
</feature>
<evidence type="ECO:0000259" key="1">
    <source>
        <dbReference type="Pfam" id="PF13649"/>
    </source>
</evidence>
<evidence type="ECO:0000313" key="2">
    <source>
        <dbReference type="EMBL" id="SFI62307.1"/>
    </source>
</evidence>
<dbReference type="Gene3D" id="3.40.50.150">
    <property type="entry name" value="Vaccinia Virus protein VP39"/>
    <property type="match status" value="1"/>
</dbReference>
<name>A0A1I3JPX4_9RHOB</name>
<organism evidence="2 3">
    <name type="scientific">Albimonas pacifica</name>
    <dbReference type="NCBI Taxonomy" id="1114924"/>
    <lineage>
        <taxon>Bacteria</taxon>
        <taxon>Pseudomonadati</taxon>
        <taxon>Pseudomonadota</taxon>
        <taxon>Alphaproteobacteria</taxon>
        <taxon>Rhodobacterales</taxon>
        <taxon>Paracoccaceae</taxon>
        <taxon>Albimonas</taxon>
    </lineage>
</organism>
<keyword evidence="2" id="KW-0808">Transferase</keyword>
<dbReference type="InterPro" id="IPR041698">
    <property type="entry name" value="Methyltransf_25"/>
</dbReference>
<protein>
    <submittedName>
        <fullName evidence="2">tRNA (Cmo5U34)-methyltransferase</fullName>
    </submittedName>
</protein>
<dbReference type="CDD" id="cd02440">
    <property type="entry name" value="AdoMet_MTases"/>
    <property type="match status" value="1"/>
</dbReference>
<sequence>MSSAPAFDRSLAERYDARNRPLAPISQALHFLSGLALVGAPREARALCVGVGTGAEILALAQARPEWRFVGVDPSAEMLAVCADRLREAGLAERCTLVEGHVADAPKGPFDVALAMLVAHFVPDAEREGFYREIHARLVPGGRYVGAEICADLYAPEFPGMLADWEQVQRLMGAGPESLADLPRTLRDRLGVLTPERTAACLQAAGFSRPVPFFQAVLIRGFHADA</sequence>
<dbReference type="EMBL" id="FOQH01000008">
    <property type="protein sequence ID" value="SFI62307.1"/>
    <property type="molecule type" value="Genomic_DNA"/>
</dbReference>
<dbReference type="InterPro" id="IPR029063">
    <property type="entry name" value="SAM-dependent_MTases_sf"/>
</dbReference>
<dbReference type="OrthoDB" id="213472at2"/>
<keyword evidence="2" id="KW-0489">Methyltransferase</keyword>
<evidence type="ECO:0000313" key="3">
    <source>
        <dbReference type="Proteomes" id="UP000199377"/>
    </source>
</evidence>
<proteinExistence type="predicted"/>
<dbReference type="STRING" id="1114924.SAMN05216258_108103"/>
<dbReference type="PANTHER" id="PTHR43591">
    <property type="entry name" value="METHYLTRANSFERASE"/>
    <property type="match status" value="1"/>
</dbReference>
<dbReference type="PANTHER" id="PTHR43591:SF24">
    <property type="entry name" value="2-METHOXY-6-POLYPRENYL-1,4-BENZOQUINOL METHYLASE, MITOCHONDRIAL"/>
    <property type="match status" value="1"/>
</dbReference>
<accession>A0A1I3JPX4</accession>
<dbReference type="AlphaFoldDB" id="A0A1I3JPX4"/>
<dbReference type="Pfam" id="PF13649">
    <property type="entry name" value="Methyltransf_25"/>
    <property type="match status" value="1"/>
</dbReference>
<dbReference type="Proteomes" id="UP000199377">
    <property type="component" value="Unassembled WGS sequence"/>
</dbReference>
<dbReference type="GO" id="GO:0008168">
    <property type="term" value="F:methyltransferase activity"/>
    <property type="evidence" value="ECO:0007669"/>
    <property type="project" value="UniProtKB-KW"/>
</dbReference>
<dbReference type="GO" id="GO:0032259">
    <property type="term" value="P:methylation"/>
    <property type="evidence" value="ECO:0007669"/>
    <property type="project" value="UniProtKB-KW"/>
</dbReference>
<reference evidence="2 3" key="1">
    <citation type="submission" date="2016-10" db="EMBL/GenBank/DDBJ databases">
        <authorList>
            <person name="de Groot N.N."/>
        </authorList>
    </citation>
    <scope>NUCLEOTIDE SEQUENCE [LARGE SCALE GENOMIC DNA]</scope>
    <source>
        <strain evidence="2 3">CGMCC 1.11030</strain>
    </source>
</reference>
<dbReference type="SUPFAM" id="SSF53335">
    <property type="entry name" value="S-adenosyl-L-methionine-dependent methyltransferases"/>
    <property type="match status" value="1"/>
</dbReference>